<name>A0ABS8H1B9_9SPHN</name>
<dbReference type="InterPro" id="IPR005493">
    <property type="entry name" value="RraA/RraA-like"/>
</dbReference>
<organism evidence="1 2">
    <name type="scientific">Sphingobium soli</name>
    <dbReference type="NCBI Taxonomy" id="1591116"/>
    <lineage>
        <taxon>Bacteria</taxon>
        <taxon>Pseudomonadati</taxon>
        <taxon>Pseudomonadota</taxon>
        <taxon>Alphaproteobacteria</taxon>
        <taxon>Sphingomonadales</taxon>
        <taxon>Sphingomonadaceae</taxon>
        <taxon>Sphingobium</taxon>
    </lineage>
</organism>
<evidence type="ECO:0000313" key="2">
    <source>
        <dbReference type="Proteomes" id="UP001198830"/>
    </source>
</evidence>
<dbReference type="EMBL" id="JAJGNP010000003">
    <property type="protein sequence ID" value="MCC4232329.1"/>
    <property type="molecule type" value="Genomic_DNA"/>
</dbReference>
<evidence type="ECO:0008006" key="3">
    <source>
        <dbReference type="Google" id="ProtNLM"/>
    </source>
</evidence>
<keyword evidence="2" id="KW-1185">Reference proteome</keyword>
<reference evidence="1 2" key="1">
    <citation type="submission" date="2021-10" db="EMBL/GenBank/DDBJ databases">
        <title>The diversity and Nitrogen Metabolism of Culturable Nitrate-Utilizing Bacteria Within the Oxygen Minimum Zone of the Changjiang (Yangtze River)Estuary.</title>
        <authorList>
            <person name="Zhang D."/>
            <person name="Zheng J."/>
            <person name="Liu S."/>
            <person name="He W."/>
        </authorList>
    </citation>
    <scope>NUCLEOTIDE SEQUENCE [LARGE SCALE GENOMIC DNA]</scope>
    <source>
        <strain evidence="1 2">FXH275-2</strain>
    </source>
</reference>
<dbReference type="Gene3D" id="3.50.30.40">
    <property type="entry name" value="Ribonuclease E inhibitor RraA/RraA-like"/>
    <property type="match status" value="1"/>
</dbReference>
<dbReference type="RefSeq" id="WP_228226609.1">
    <property type="nucleotide sequence ID" value="NZ_JAJGNP010000003.1"/>
</dbReference>
<dbReference type="Proteomes" id="UP001198830">
    <property type="component" value="Unassembled WGS sequence"/>
</dbReference>
<comment type="caution">
    <text evidence="1">The sequence shown here is derived from an EMBL/GenBank/DDBJ whole genome shotgun (WGS) entry which is preliminary data.</text>
</comment>
<dbReference type="SUPFAM" id="SSF89562">
    <property type="entry name" value="RraA-like"/>
    <property type="match status" value="1"/>
</dbReference>
<proteinExistence type="predicted"/>
<protein>
    <recommendedName>
        <fullName evidence="3">LysR substrate-binding domain-containing protein</fullName>
    </recommendedName>
</protein>
<gene>
    <name evidence="1" type="ORF">LL253_06440</name>
</gene>
<dbReference type="InterPro" id="IPR036704">
    <property type="entry name" value="RraA/RraA-like_sf"/>
</dbReference>
<dbReference type="Pfam" id="PF03737">
    <property type="entry name" value="RraA-like"/>
    <property type="match status" value="1"/>
</dbReference>
<sequence>MAWAAGKWGISHFAPSSGQSEALPHIHLFWPCSIFEANQLIYMTLEYPMFATRDFIIPGAVSDMMALAKRDIGIACLGTMPRRSVHRDVGDIDVVIEMGGTPILPGDRFW</sequence>
<evidence type="ECO:0000313" key="1">
    <source>
        <dbReference type="EMBL" id="MCC4232329.1"/>
    </source>
</evidence>
<accession>A0ABS8H1B9</accession>